<accession>A0A853C1R1</accession>
<dbReference type="EMBL" id="JACCFP010000001">
    <property type="protein sequence ID" value="NYJ01121.1"/>
    <property type="molecule type" value="Genomic_DNA"/>
</dbReference>
<evidence type="ECO:0000259" key="2">
    <source>
        <dbReference type="Pfam" id="PF11887"/>
    </source>
</evidence>
<feature type="domain" description="Mammalian cell entry C-terminal" evidence="2">
    <location>
        <begin position="119"/>
        <end position="314"/>
    </location>
</feature>
<dbReference type="InterPro" id="IPR024516">
    <property type="entry name" value="Mce_C"/>
</dbReference>
<keyword evidence="4" id="KW-1185">Reference proteome</keyword>
<protein>
    <submittedName>
        <fullName evidence="3">Virulence factor Mce-like protein</fullName>
    </submittedName>
</protein>
<dbReference type="AlphaFoldDB" id="A0A853C1R1"/>
<dbReference type="NCBIfam" id="TIGR00996">
    <property type="entry name" value="Mtu_fam_mce"/>
    <property type="match status" value="1"/>
</dbReference>
<dbReference type="Pfam" id="PF11887">
    <property type="entry name" value="Mce4_CUP1"/>
    <property type="match status" value="1"/>
</dbReference>
<organism evidence="3 4">
    <name type="scientific">Nocardioides thalensis</name>
    <dbReference type="NCBI Taxonomy" id="1914755"/>
    <lineage>
        <taxon>Bacteria</taxon>
        <taxon>Bacillati</taxon>
        <taxon>Actinomycetota</taxon>
        <taxon>Actinomycetes</taxon>
        <taxon>Propionibacteriales</taxon>
        <taxon>Nocardioidaceae</taxon>
        <taxon>Nocardioides</taxon>
    </lineage>
</organism>
<gene>
    <name evidence="3" type="ORF">HNR19_001819</name>
</gene>
<dbReference type="PANTHER" id="PTHR33371:SF4">
    <property type="entry name" value="INTERMEMBRANE PHOSPHOLIPID TRANSPORT SYSTEM BINDING PROTEIN MLAD"/>
    <property type="match status" value="1"/>
</dbReference>
<feature type="domain" description="Mce/MlaD" evidence="1">
    <location>
        <begin position="39"/>
        <end position="113"/>
    </location>
</feature>
<dbReference type="Proteomes" id="UP000530424">
    <property type="component" value="Unassembled WGS sequence"/>
</dbReference>
<sequence length="427" mass="45410">MTAVLSQIWRRIDRRIVIVLVVALAAALLVNVFRSPAETKTVTAYFPRAVSVFEGTDVRILGVNVGQVTSVIPEGDAVRVEMEYDAEHDLPADAKAVIVTPTLVADRFVQLTPVYEGGQVLADGAEIELPDTGVPVELDRIYGSLQQLTIALGPNGVNKDGSLDNLLASTRKALDGQGARGNEMIRELSAAAETFGDGAGPLFEAVTHLAEFTGTLAKSDKVVRAFMADLAGVSDVLADESDELQQAVAAVASAVGSVKSFVGDNRDALVAGIRKLTTVTSTIMSEKENLRKALAIAPMAMDTLHLGFDHQTGTQNSRVGIGGNVWSADSLLCGFVQQHPAMPQKLKDVTCELLRQLLGQALDQLPWLPPEYGSYIPEFPGVSSNRTSPAVPEFEDTKHGIKVPQPPQVTYVTPEDPSLADMMGGGA</sequence>
<comment type="caution">
    <text evidence="3">The sequence shown here is derived from an EMBL/GenBank/DDBJ whole genome shotgun (WGS) entry which is preliminary data.</text>
</comment>
<name>A0A853C1R1_9ACTN</name>
<evidence type="ECO:0000259" key="1">
    <source>
        <dbReference type="Pfam" id="PF02470"/>
    </source>
</evidence>
<evidence type="ECO:0000313" key="3">
    <source>
        <dbReference type="EMBL" id="NYJ01121.1"/>
    </source>
</evidence>
<dbReference type="Pfam" id="PF02470">
    <property type="entry name" value="MlaD"/>
    <property type="match status" value="1"/>
</dbReference>
<dbReference type="GO" id="GO:0005576">
    <property type="term" value="C:extracellular region"/>
    <property type="evidence" value="ECO:0007669"/>
    <property type="project" value="TreeGrafter"/>
</dbReference>
<dbReference type="InterPro" id="IPR005693">
    <property type="entry name" value="Mce"/>
</dbReference>
<dbReference type="InterPro" id="IPR003399">
    <property type="entry name" value="Mce/MlaD"/>
</dbReference>
<dbReference type="InterPro" id="IPR052336">
    <property type="entry name" value="MlaD_Phospholipid_Transporter"/>
</dbReference>
<dbReference type="PANTHER" id="PTHR33371">
    <property type="entry name" value="INTERMEMBRANE PHOSPHOLIPID TRANSPORT SYSTEM BINDING PROTEIN MLAD-RELATED"/>
    <property type="match status" value="1"/>
</dbReference>
<dbReference type="RefSeq" id="WP_179667636.1">
    <property type="nucleotide sequence ID" value="NZ_JACCFP010000001.1"/>
</dbReference>
<evidence type="ECO:0000313" key="4">
    <source>
        <dbReference type="Proteomes" id="UP000530424"/>
    </source>
</evidence>
<reference evidence="3 4" key="1">
    <citation type="submission" date="2020-07" db="EMBL/GenBank/DDBJ databases">
        <title>Sequencing the genomes of 1000 actinobacteria strains.</title>
        <authorList>
            <person name="Klenk H.-P."/>
        </authorList>
    </citation>
    <scope>NUCLEOTIDE SEQUENCE [LARGE SCALE GENOMIC DNA]</scope>
    <source>
        <strain evidence="3 4">DSM 103833</strain>
    </source>
</reference>
<proteinExistence type="predicted"/>